<evidence type="ECO:0000313" key="10">
    <source>
        <dbReference type="Proteomes" id="UP001058016"/>
    </source>
</evidence>
<dbReference type="RefSeq" id="WP_212724908.1">
    <property type="nucleotide sequence ID" value="NZ_CP071249.1"/>
</dbReference>
<dbReference type="Proteomes" id="UP001058016">
    <property type="component" value="Chromosome"/>
</dbReference>
<evidence type="ECO:0000313" key="11">
    <source>
        <dbReference type="Proteomes" id="UP001058072"/>
    </source>
</evidence>
<comment type="subcellular location">
    <subcellularLocation>
        <location evidence="1">Cell membrane</location>
        <topology evidence="1">Multi-pass membrane protein</topology>
    </subcellularLocation>
</comment>
<dbReference type="Proteomes" id="UP001058072">
    <property type="component" value="Chromosome"/>
</dbReference>
<sequence>MYVLKNALKSVSRSMGRNILIGIIVLVISISCCIGLSIRQAAESARTQTLDSMSVTAQISVDRQAMMQQMMNNGNGEGRFDKSAFTQVSSLSIDEMQIYAEADSVKSFYYTSTISLNGTDEFEAISTTSSRSESSIDSMMGKAGMEMPGMDSGKGGGFQKGGMGVQGDFTIIGYSSDEAMTDFVAGTSTLIDGKMFEEGTELLDCVISDELAIYNDLAVGDTITVVNPNHEEEIYTLNVVGIYNNSQSTTSSSEVMQGFSAASDPANRIYMSYNAVQAIAKASEEGAVVSTDETTGMETTTAIPSQVSGTYVFANVDEYYTFESEVRDLGLDETYTVSSTDLAAYEQSLLPLENLSQMAGYFLAVVFGIGAIILVVLNIFNVRERKYEIGVLTAIGMKKGKVAMQFLVESFVVTLVALVIGAGIGAMSSVPVTNTLLASQIEAQSNNMMQTEASFGRPTSGAMGGMTGIIGGKGQAMAAVDYISNVTSATDFTVLMQLLGIGIVLTLVASVVSIIFITRYEPLRILSNRD</sequence>
<evidence type="ECO:0000313" key="9">
    <source>
        <dbReference type="EMBL" id="UUF08790.1"/>
    </source>
</evidence>
<dbReference type="PROSITE" id="PS00430">
    <property type="entry name" value="TONB_DEPENDENT_REC_1"/>
    <property type="match status" value="1"/>
</dbReference>
<evidence type="ECO:0000256" key="1">
    <source>
        <dbReference type="ARBA" id="ARBA00004651"/>
    </source>
</evidence>
<dbReference type="GO" id="GO:0022857">
    <property type="term" value="F:transmembrane transporter activity"/>
    <property type="evidence" value="ECO:0007669"/>
    <property type="project" value="TreeGrafter"/>
</dbReference>
<keyword evidence="10" id="KW-1185">Reference proteome</keyword>
<dbReference type="EMBL" id="CP071249">
    <property type="protein sequence ID" value="UUF05767.1"/>
    <property type="molecule type" value="Genomic_DNA"/>
</dbReference>
<dbReference type="InterPro" id="IPR003838">
    <property type="entry name" value="ABC3_permease_C"/>
</dbReference>
<dbReference type="GO" id="GO:0005886">
    <property type="term" value="C:plasma membrane"/>
    <property type="evidence" value="ECO:0007669"/>
    <property type="project" value="UniProtKB-SubCell"/>
</dbReference>
<keyword evidence="5 6" id="KW-0472">Membrane</keyword>
<feature type="domain" description="ABC3 transporter permease C-terminal" evidence="7">
    <location>
        <begin position="362"/>
        <end position="522"/>
    </location>
</feature>
<feature type="transmembrane region" description="Helical" evidence="6">
    <location>
        <begin position="406"/>
        <end position="427"/>
    </location>
</feature>
<dbReference type="InterPro" id="IPR050250">
    <property type="entry name" value="Macrolide_Exporter_MacB"/>
</dbReference>
<organism evidence="9 11">
    <name type="scientific">Turicibacter bilis</name>
    <dbReference type="NCBI Taxonomy" id="2735723"/>
    <lineage>
        <taxon>Bacteria</taxon>
        <taxon>Bacillati</taxon>
        <taxon>Bacillota</taxon>
        <taxon>Erysipelotrichia</taxon>
        <taxon>Erysipelotrichales</taxon>
        <taxon>Turicibacteraceae</taxon>
        <taxon>Turicibacter</taxon>
    </lineage>
</organism>
<feature type="transmembrane region" description="Helical" evidence="6">
    <location>
        <begin position="20"/>
        <end position="38"/>
    </location>
</feature>
<name>A0A9Q9CHK9_9FIRM</name>
<dbReference type="EMBL" id="CP071250">
    <property type="protein sequence ID" value="UUF08790.1"/>
    <property type="molecule type" value="Genomic_DNA"/>
</dbReference>
<feature type="transmembrane region" description="Helical" evidence="6">
    <location>
        <begin position="358"/>
        <end position="380"/>
    </location>
</feature>
<evidence type="ECO:0000259" key="7">
    <source>
        <dbReference type="Pfam" id="PF02687"/>
    </source>
</evidence>
<evidence type="ECO:0000256" key="5">
    <source>
        <dbReference type="ARBA" id="ARBA00023136"/>
    </source>
</evidence>
<dbReference type="PANTHER" id="PTHR30572:SF9">
    <property type="entry name" value="ABC TRANSPORTER PERMEASE PROTEIN"/>
    <property type="match status" value="1"/>
</dbReference>
<evidence type="ECO:0000256" key="4">
    <source>
        <dbReference type="ARBA" id="ARBA00022989"/>
    </source>
</evidence>
<evidence type="ECO:0000256" key="3">
    <source>
        <dbReference type="ARBA" id="ARBA00022692"/>
    </source>
</evidence>
<evidence type="ECO:0000313" key="8">
    <source>
        <dbReference type="EMBL" id="UUF05767.1"/>
    </source>
</evidence>
<keyword evidence="2" id="KW-1003">Cell membrane</keyword>
<dbReference type="PROSITE" id="PS51257">
    <property type="entry name" value="PROKAR_LIPOPROTEIN"/>
    <property type="match status" value="1"/>
</dbReference>
<keyword evidence="4 6" id="KW-1133">Transmembrane helix</keyword>
<accession>A0A9Q9CHK9</accession>
<proteinExistence type="predicted"/>
<evidence type="ECO:0000256" key="6">
    <source>
        <dbReference type="SAM" id="Phobius"/>
    </source>
</evidence>
<gene>
    <name evidence="8" type="ORF">J0J69_12125</name>
    <name evidence="9" type="ORF">J0J70_01835</name>
</gene>
<dbReference type="InterPro" id="IPR010916">
    <property type="entry name" value="TonB_box_CS"/>
</dbReference>
<dbReference type="AlphaFoldDB" id="A0A9Q9CHK9"/>
<protein>
    <submittedName>
        <fullName evidence="9">ABC transporter permease</fullName>
    </submittedName>
</protein>
<reference evidence="9 10" key="1">
    <citation type="submission" date="2021-03" db="EMBL/GenBank/DDBJ databases">
        <title>Comparative Genomics and Metabolomics in the genus Turicibacter.</title>
        <authorList>
            <person name="Maki J."/>
            <person name="Looft T."/>
        </authorList>
    </citation>
    <scope>NUCLEOTIDE SEQUENCE</scope>
    <source>
        <strain evidence="9">ISU324</strain>
        <strain evidence="8 10">MMM721</strain>
    </source>
</reference>
<evidence type="ECO:0000256" key="2">
    <source>
        <dbReference type="ARBA" id="ARBA00022475"/>
    </source>
</evidence>
<dbReference type="PANTHER" id="PTHR30572">
    <property type="entry name" value="MEMBRANE COMPONENT OF TRANSPORTER-RELATED"/>
    <property type="match status" value="1"/>
</dbReference>
<keyword evidence="3 6" id="KW-0812">Transmembrane</keyword>
<dbReference type="Pfam" id="PF02687">
    <property type="entry name" value="FtsX"/>
    <property type="match status" value="1"/>
</dbReference>
<feature type="transmembrane region" description="Helical" evidence="6">
    <location>
        <begin position="494"/>
        <end position="517"/>
    </location>
</feature>